<reference evidence="1" key="1">
    <citation type="submission" date="2020-05" db="EMBL/GenBank/DDBJ databases">
        <authorList>
            <person name="Chiriac C."/>
            <person name="Salcher M."/>
            <person name="Ghai R."/>
            <person name="Kavagutti S V."/>
        </authorList>
    </citation>
    <scope>NUCLEOTIDE SEQUENCE</scope>
</reference>
<proteinExistence type="predicted"/>
<gene>
    <name evidence="1" type="ORF">UFOPK3099_02538</name>
</gene>
<dbReference type="AlphaFoldDB" id="A0A6J7APX0"/>
<evidence type="ECO:0000313" key="1">
    <source>
        <dbReference type="EMBL" id="CAB4834498.1"/>
    </source>
</evidence>
<protein>
    <submittedName>
        <fullName evidence="1">Unannotated protein</fullName>
    </submittedName>
</protein>
<sequence length="269" mass="28588">MAAGGSYHRHTCGRQRVGQVGRAADAVAQVVRVDHFCQTLGDGLQIASGEPAVGGEALGEDQHVAALHGECVVVHRQPAADVGHPILLGAHRHPVGERADVAHDVDDRAILLTLFTFVDEPRVLGKSAAVQEQRQVVLVAHGTHGAQVGQRHRLAATGVVGDGDEHDGDVLRAASEDQFLERDDIHVALERVLELWALALGDHQVDGLSAGELDVRPGGVEVGVVGDHFARAADHREQDLLGGAALVCGDHVLEREQVLHRGEEAVPRR</sequence>
<name>A0A6J7APX0_9ZZZZ</name>
<accession>A0A6J7APX0</accession>
<dbReference type="EMBL" id="CAFAAV010000260">
    <property type="protein sequence ID" value="CAB4834498.1"/>
    <property type="molecule type" value="Genomic_DNA"/>
</dbReference>
<organism evidence="1">
    <name type="scientific">freshwater metagenome</name>
    <dbReference type="NCBI Taxonomy" id="449393"/>
    <lineage>
        <taxon>unclassified sequences</taxon>
        <taxon>metagenomes</taxon>
        <taxon>ecological metagenomes</taxon>
    </lineage>
</organism>